<proteinExistence type="predicted"/>
<dbReference type="AlphaFoldDB" id="A0A4C1Y538"/>
<reference evidence="1 2" key="1">
    <citation type="journal article" date="2019" name="Commun. Biol.">
        <title>The bagworm genome reveals a unique fibroin gene that provides high tensile strength.</title>
        <authorList>
            <person name="Kono N."/>
            <person name="Nakamura H."/>
            <person name="Ohtoshi R."/>
            <person name="Tomita M."/>
            <person name="Numata K."/>
            <person name="Arakawa K."/>
        </authorList>
    </citation>
    <scope>NUCLEOTIDE SEQUENCE [LARGE SCALE GENOMIC DNA]</scope>
</reference>
<name>A0A4C1Y538_EUMVA</name>
<dbReference type="EMBL" id="BGZK01001094">
    <property type="protein sequence ID" value="GBP71016.1"/>
    <property type="molecule type" value="Genomic_DNA"/>
</dbReference>
<keyword evidence="2" id="KW-1185">Reference proteome</keyword>
<organism evidence="1 2">
    <name type="scientific">Eumeta variegata</name>
    <name type="common">Bagworm moth</name>
    <name type="synonym">Eumeta japonica</name>
    <dbReference type="NCBI Taxonomy" id="151549"/>
    <lineage>
        <taxon>Eukaryota</taxon>
        <taxon>Metazoa</taxon>
        <taxon>Ecdysozoa</taxon>
        <taxon>Arthropoda</taxon>
        <taxon>Hexapoda</taxon>
        <taxon>Insecta</taxon>
        <taxon>Pterygota</taxon>
        <taxon>Neoptera</taxon>
        <taxon>Endopterygota</taxon>
        <taxon>Lepidoptera</taxon>
        <taxon>Glossata</taxon>
        <taxon>Ditrysia</taxon>
        <taxon>Tineoidea</taxon>
        <taxon>Psychidae</taxon>
        <taxon>Oiketicinae</taxon>
        <taxon>Eumeta</taxon>
    </lineage>
</organism>
<dbReference type="Proteomes" id="UP000299102">
    <property type="component" value="Unassembled WGS sequence"/>
</dbReference>
<evidence type="ECO:0000313" key="1">
    <source>
        <dbReference type="EMBL" id="GBP71016.1"/>
    </source>
</evidence>
<sequence length="90" mass="10483">MTNKRLLEEKPLKNVKRLKYCLFEKSEPLTLQKTIRDRLSERVEHVGPLGRVEESRAGPTVSLERFTVTSQDEIAILCLRKFHLETFSPT</sequence>
<evidence type="ECO:0000313" key="2">
    <source>
        <dbReference type="Proteomes" id="UP000299102"/>
    </source>
</evidence>
<protein>
    <submittedName>
        <fullName evidence="1">Uncharacterized protein</fullName>
    </submittedName>
</protein>
<comment type="caution">
    <text evidence="1">The sequence shown here is derived from an EMBL/GenBank/DDBJ whole genome shotgun (WGS) entry which is preliminary data.</text>
</comment>
<gene>
    <name evidence="1" type="ORF">EVAR_57784_1</name>
</gene>
<accession>A0A4C1Y538</accession>